<dbReference type="PROSITE" id="PS50004">
    <property type="entry name" value="C2"/>
    <property type="match status" value="2"/>
</dbReference>
<feature type="compositionally biased region" description="Acidic residues" evidence="11">
    <location>
        <begin position="1106"/>
        <end position="1126"/>
    </location>
</feature>
<gene>
    <name evidence="15" type="ORF">BBA_07927</name>
</gene>
<dbReference type="GO" id="GO:0008289">
    <property type="term" value="F:lipid binding"/>
    <property type="evidence" value="ECO:0007669"/>
    <property type="project" value="UniProtKB-KW"/>
</dbReference>
<keyword evidence="9" id="KW-0446">Lipid-binding</keyword>
<dbReference type="SUPFAM" id="SSF49562">
    <property type="entry name" value="C2 domain (Calcium/lipid-binding domain, CaLB)"/>
    <property type="match status" value="2"/>
</dbReference>
<keyword evidence="10 12" id="KW-0472">Membrane</keyword>
<dbReference type="RefSeq" id="XP_008601246.1">
    <property type="nucleotide sequence ID" value="XM_008603024.1"/>
</dbReference>
<dbReference type="Pfam" id="PF25331">
    <property type="entry name" value="C2_Mug190_3rd"/>
    <property type="match status" value="1"/>
</dbReference>
<evidence type="ECO:0000313" key="15">
    <source>
        <dbReference type="EMBL" id="EJP63122.1"/>
    </source>
</evidence>
<dbReference type="CDD" id="cd04052">
    <property type="entry name" value="C2B_Tricalbin-like"/>
    <property type="match status" value="1"/>
</dbReference>
<feature type="region of interest" description="Disordered" evidence="11">
    <location>
        <begin position="171"/>
        <end position="192"/>
    </location>
</feature>
<evidence type="ECO:0000256" key="7">
    <source>
        <dbReference type="ARBA" id="ARBA00022989"/>
    </source>
</evidence>
<dbReference type="CDD" id="cd04041">
    <property type="entry name" value="C2A_fungal"/>
    <property type="match status" value="1"/>
</dbReference>
<feature type="compositionally biased region" description="Basic and acidic residues" evidence="11">
    <location>
        <begin position="28"/>
        <end position="46"/>
    </location>
</feature>
<feature type="compositionally biased region" description="Basic and acidic residues" evidence="11">
    <location>
        <begin position="375"/>
        <end position="393"/>
    </location>
</feature>
<dbReference type="SMART" id="SM00239">
    <property type="entry name" value="C2"/>
    <property type="match status" value="2"/>
</dbReference>
<feature type="domain" description="C2" evidence="13">
    <location>
        <begin position="534"/>
        <end position="663"/>
    </location>
</feature>
<dbReference type="GeneID" id="19890939"/>
<keyword evidence="3" id="KW-0597">Phosphoprotein</keyword>
<protein>
    <submittedName>
        <fullName evidence="15">C2 domain-containing protein</fullName>
    </submittedName>
</protein>
<evidence type="ECO:0000256" key="11">
    <source>
        <dbReference type="SAM" id="MobiDB-lite"/>
    </source>
</evidence>
<evidence type="ECO:0000256" key="3">
    <source>
        <dbReference type="ARBA" id="ARBA00022553"/>
    </source>
</evidence>
<evidence type="ECO:0000256" key="4">
    <source>
        <dbReference type="ARBA" id="ARBA00022692"/>
    </source>
</evidence>
<feature type="compositionally biased region" description="Basic and acidic residues" evidence="11">
    <location>
        <begin position="180"/>
        <end position="191"/>
    </location>
</feature>
<feature type="transmembrane region" description="Helical" evidence="12">
    <location>
        <begin position="250"/>
        <end position="269"/>
    </location>
</feature>
<dbReference type="PANTHER" id="PTHR47348">
    <property type="entry name" value="MEIOTICALLY UP-REGULATED GENE 190 PROTEIN"/>
    <property type="match status" value="1"/>
</dbReference>
<keyword evidence="8" id="KW-0445">Lipid transport</keyword>
<dbReference type="GO" id="GO:0006869">
    <property type="term" value="P:lipid transport"/>
    <property type="evidence" value="ECO:0007669"/>
    <property type="project" value="UniProtKB-KW"/>
</dbReference>
<comment type="subcellular location">
    <subcellularLocation>
        <location evidence="1">Endoplasmic reticulum membrane</location>
    </subcellularLocation>
</comment>
<reference evidence="15 16" key="1">
    <citation type="journal article" date="2012" name="Sci. Rep.">
        <title>Genomic perspectives on the evolution of fungal entomopathogenicity in Beauveria bassiana.</title>
        <authorList>
            <person name="Xiao G."/>
            <person name="Ying S.H."/>
            <person name="Zheng P."/>
            <person name="Wang Z.L."/>
            <person name="Zhang S."/>
            <person name="Xie X.Q."/>
            <person name="Shang Y."/>
            <person name="St Leger R.J."/>
            <person name="Zhao G.P."/>
            <person name="Wang C."/>
            <person name="Feng M.G."/>
        </authorList>
    </citation>
    <scope>NUCLEOTIDE SEQUENCE [LARGE SCALE GENOMIC DNA]</scope>
    <source>
        <strain evidence="15 16">ARSEF 2860</strain>
    </source>
</reference>
<dbReference type="STRING" id="655819.J4UI65"/>
<dbReference type="InterPro" id="IPR037765">
    <property type="entry name" value="C2B_Tricalbin"/>
</dbReference>
<feature type="region of interest" description="Disordered" evidence="11">
    <location>
        <begin position="372"/>
        <end position="393"/>
    </location>
</feature>
<feature type="transmembrane region" description="Helical" evidence="12">
    <location>
        <begin position="219"/>
        <end position="238"/>
    </location>
</feature>
<dbReference type="InterPro" id="IPR031468">
    <property type="entry name" value="SMP_LBD"/>
</dbReference>
<dbReference type="InterPro" id="IPR000008">
    <property type="entry name" value="C2_dom"/>
</dbReference>
<dbReference type="OrthoDB" id="419768at2759"/>
<feature type="domain" description="SMP-LTD" evidence="14">
    <location>
        <begin position="301"/>
        <end position="536"/>
    </location>
</feature>
<dbReference type="InParanoid" id="J4UI65"/>
<accession>J4UI65</accession>
<proteinExistence type="predicted"/>
<keyword evidence="16" id="KW-1185">Reference proteome</keyword>
<sequence length="1223" mass="137835">MSGTNSADDVRRYQEPYSGHRPVPTISRYREELALRQQEAMEHHETPAPAADEGLAELRPSRSALPTGPRPSSGLSIRSALSDRASRKSRSRSRDKDEHPQELPMIDTSQTDPALTDPRQRRKELGTKGKEKRRQRAEREVTDPVTHQTIIIQDFDDDALENVTFNDAATLAPRKSMSSSRDEPNSPKKPTDVAALHQEFPVPDFGGLRDEIEHISRQGATVGVFGAAIILVASYEIYKLLPASTKQGSIPWLLFYGGFFLMAYLAIFVRDYSSRQTRQLFEDEIWHAHREKMKTDADKSTHERTVWLNSVLRTLWPIINPDLFASFTDILEDVMQASIPKIVRMVSIEDIGQGSEPLRILGIRWLPSGATSETLRPKDGSVKDESIKAKEKDAAASNPFGPHVMDDEEGSFVNLEISFAYRTRASSRMAKHSNNDLHLFVAFYLPGNIKIPVWVNLHGIIGTIRARLQLIADPPFISLCTVTLMGQPKVAMSCVPLVQRGLNIMDVPLISNFVQAAVDAAVAQYVAPKSLTIDLQKILVGEDFKKNTLAKGILMVTIKRGYDFKMGDAAIPFFREGGSDPYVSVGWAKFGKVVWSSRIMYKEMSPCWDETCFVLVTPEELNIDERLRVQLWDSDRFTADDDLGRIEVSLKEIMENPESNGKMSDRADGFRALKSGDNMPGKLEWSVGYFPKTKILDSQFQLQTRDPRVRNMEQLNKKVQRTCERKLREAMLKDTTLERHEEDLEKKRVLEFKTEHDEMIISAPPPEEYPSGLLSIQIHNLTGLEVKKLSKEPKAKFGSASDDEEETGEGLPSSYCTILINHRKTFKSRVKPQNSKPFFNAGCERFIRDWRDCEVYVSVRDARLHEDDPLLGIVHLPLAQVFKQRSQVMGWWPISGGIGNGRIRISLVWRSVSLQAPRNLLGWQYGTLDIRHKAIGTGVPEELRSCKLRLQTNISTGKMYSSATEDGHAVWATKSSKHVALALHQRYSSCFSITFVDGRRLLGDRIAAFCVLWLKDIPDEEEQEIDLPIWKGDYKRAISNCMETCGDKLGTLKLRLTLWAGMGSAHTSWASGSEHLRQVVEVIDTARDILQTDDLEKETGIVDADNNGDQDGDSSDDEGADNDAETEDAKSQHHGRRGRKGSSPGRDAVLPDGSISDKQSMLDQVRDYKKKAKTLHRQHRGIMQWKIPRTAKWVKNKLGRVEDGVSGLFEHEVKQKADIETEV</sequence>
<dbReference type="Pfam" id="PF00168">
    <property type="entry name" value="C2"/>
    <property type="match status" value="2"/>
</dbReference>
<feature type="region of interest" description="Disordered" evidence="11">
    <location>
        <begin position="1094"/>
        <end position="1162"/>
    </location>
</feature>
<keyword evidence="4 12" id="KW-0812">Transmembrane</keyword>
<keyword evidence="5" id="KW-0677">Repeat</keyword>
<keyword evidence="7 12" id="KW-1133">Transmembrane helix</keyword>
<dbReference type="InterPro" id="IPR057349">
    <property type="entry name" value="C2_Mug190_3rd"/>
</dbReference>
<evidence type="ECO:0000256" key="1">
    <source>
        <dbReference type="ARBA" id="ARBA00004586"/>
    </source>
</evidence>
<evidence type="ECO:0000259" key="14">
    <source>
        <dbReference type="PROSITE" id="PS51847"/>
    </source>
</evidence>
<dbReference type="PANTHER" id="PTHR47348:SF2">
    <property type="entry name" value="MEIOTICALLY UP-REGULATED 190 PROTEIN"/>
    <property type="match status" value="1"/>
</dbReference>
<evidence type="ECO:0000256" key="12">
    <source>
        <dbReference type="SAM" id="Phobius"/>
    </source>
</evidence>
<dbReference type="InterPro" id="IPR037767">
    <property type="entry name" value="C2A_Mug190-like"/>
</dbReference>
<evidence type="ECO:0000256" key="9">
    <source>
        <dbReference type="ARBA" id="ARBA00023121"/>
    </source>
</evidence>
<dbReference type="HOGENOM" id="CLU_002125_3_0_1"/>
<dbReference type="GO" id="GO:0005789">
    <property type="term" value="C:endoplasmic reticulum membrane"/>
    <property type="evidence" value="ECO:0007669"/>
    <property type="project" value="UniProtKB-SubCell"/>
</dbReference>
<evidence type="ECO:0000256" key="2">
    <source>
        <dbReference type="ARBA" id="ARBA00022448"/>
    </source>
</evidence>
<dbReference type="GO" id="GO:0061817">
    <property type="term" value="P:endoplasmic reticulum-plasma membrane tethering"/>
    <property type="evidence" value="ECO:0007669"/>
    <property type="project" value="InterPro"/>
</dbReference>
<evidence type="ECO:0000256" key="6">
    <source>
        <dbReference type="ARBA" id="ARBA00022824"/>
    </source>
</evidence>
<evidence type="ECO:0000259" key="13">
    <source>
        <dbReference type="PROSITE" id="PS50004"/>
    </source>
</evidence>
<dbReference type="Pfam" id="PF25669">
    <property type="entry name" value="SMP_MUG190-like"/>
    <property type="match status" value="1"/>
</dbReference>
<evidence type="ECO:0000256" key="5">
    <source>
        <dbReference type="ARBA" id="ARBA00022737"/>
    </source>
</evidence>
<feature type="domain" description="C2" evidence="13">
    <location>
        <begin position="755"/>
        <end position="892"/>
    </location>
</feature>
<keyword evidence="6" id="KW-0256">Endoplasmic reticulum</keyword>
<dbReference type="CDD" id="cd21676">
    <property type="entry name" value="SMP_Mug190"/>
    <property type="match status" value="1"/>
</dbReference>
<keyword evidence="2" id="KW-0813">Transport</keyword>
<dbReference type="PROSITE" id="PS51847">
    <property type="entry name" value="SMP"/>
    <property type="match status" value="1"/>
</dbReference>
<evidence type="ECO:0000256" key="8">
    <source>
        <dbReference type="ARBA" id="ARBA00023055"/>
    </source>
</evidence>
<name>J4UI65_BEAB2</name>
<dbReference type="EMBL" id="JH725178">
    <property type="protein sequence ID" value="EJP63122.1"/>
    <property type="molecule type" value="Genomic_DNA"/>
</dbReference>
<dbReference type="InterPro" id="IPR035892">
    <property type="entry name" value="C2_domain_sf"/>
</dbReference>
<feature type="region of interest" description="Disordered" evidence="11">
    <location>
        <begin position="1"/>
        <end position="145"/>
    </location>
</feature>
<dbReference type="Proteomes" id="UP000002762">
    <property type="component" value="Unassembled WGS sequence"/>
</dbReference>
<evidence type="ECO:0000313" key="16">
    <source>
        <dbReference type="Proteomes" id="UP000002762"/>
    </source>
</evidence>
<dbReference type="Gene3D" id="2.60.40.150">
    <property type="entry name" value="C2 domain"/>
    <property type="match status" value="2"/>
</dbReference>
<dbReference type="AlphaFoldDB" id="J4UI65"/>
<organism evidence="15 16">
    <name type="scientific">Beauveria bassiana (strain ARSEF 2860)</name>
    <name type="common">White muscardine disease fungus</name>
    <name type="synonym">Tritirachium shiotae</name>
    <dbReference type="NCBI Taxonomy" id="655819"/>
    <lineage>
        <taxon>Eukaryota</taxon>
        <taxon>Fungi</taxon>
        <taxon>Dikarya</taxon>
        <taxon>Ascomycota</taxon>
        <taxon>Pezizomycotina</taxon>
        <taxon>Sordariomycetes</taxon>
        <taxon>Hypocreomycetidae</taxon>
        <taxon>Hypocreales</taxon>
        <taxon>Cordycipitaceae</taxon>
        <taxon>Beauveria</taxon>
    </lineage>
</organism>
<evidence type="ECO:0000256" key="10">
    <source>
        <dbReference type="ARBA" id="ARBA00023136"/>
    </source>
</evidence>
<feature type="compositionally biased region" description="Basic and acidic residues" evidence="11">
    <location>
        <begin position="92"/>
        <end position="101"/>
    </location>
</feature>